<dbReference type="SUPFAM" id="SSF55729">
    <property type="entry name" value="Acyl-CoA N-acyltransferases (Nat)"/>
    <property type="match status" value="1"/>
</dbReference>
<dbReference type="InterPro" id="IPR051531">
    <property type="entry name" value="N-acetyltransferase"/>
</dbReference>
<name>A0A0M4QY36_9MICC</name>
<dbReference type="AlphaFoldDB" id="A0A0M4QY36"/>
<dbReference type="PATRIC" id="fig|656366.3.peg.1512"/>
<dbReference type="KEGG" id="aaq:AOC05_07075"/>
<dbReference type="PANTHER" id="PTHR43792">
    <property type="entry name" value="GNAT FAMILY, PUTATIVE (AFU_ORTHOLOGUE AFUA_3G00765)-RELATED-RELATED"/>
    <property type="match status" value="1"/>
</dbReference>
<dbReference type="PROSITE" id="PS51186">
    <property type="entry name" value="GNAT"/>
    <property type="match status" value="1"/>
</dbReference>
<organism evidence="2 3">
    <name type="scientific">Arthrobacter alpinus</name>
    <dbReference type="NCBI Taxonomy" id="656366"/>
    <lineage>
        <taxon>Bacteria</taxon>
        <taxon>Bacillati</taxon>
        <taxon>Actinomycetota</taxon>
        <taxon>Actinomycetes</taxon>
        <taxon>Micrococcales</taxon>
        <taxon>Micrococcaceae</taxon>
        <taxon>Arthrobacter</taxon>
    </lineage>
</organism>
<dbReference type="GO" id="GO:0016747">
    <property type="term" value="F:acyltransferase activity, transferring groups other than amino-acyl groups"/>
    <property type="evidence" value="ECO:0007669"/>
    <property type="project" value="InterPro"/>
</dbReference>
<evidence type="ECO:0000259" key="1">
    <source>
        <dbReference type="PROSITE" id="PS51186"/>
    </source>
</evidence>
<dbReference type="InterPro" id="IPR016181">
    <property type="entry name" value="Acyl_CoA_acyltransferase"/>
</dbReference>
<proteinExistence type="predicted"/>
<gene>
    <name evidence="2" type="ORF">AOC05_07075</name>
</gene>
<protein>
    <submittedName>
        <fullName evidence="2">GCN5 family acetyltransferase</fullName>
    </submittedName>
</protein>
<dbReference type="InterPro" id="IPR000182">
    <property type="entry name" value="GNAT_dom"/>
</dbReference>
<reference evidence="3" key="1">
    <citation type="submission" date="2015-09" db="EMBL/GenBank/DDBJ databases">
        <title>Complete genome of Arthrobacter alpinus strain R3.8.</title>
        <authorList>
            <person name="See-Too W.S."/>
            <person name="Chan K.G."/>
        </authorList>
    </citation>
    <scope>NUCLEOTIDE SEQUENCE [LARGE SCALE GENOMIC DNA]</scope>
    <source>
        <strain evidence="3">R3.8</strain>
    </source>
</reference>
<sequence>MTAHITTDRLALRPWEDSDVDFVYDLYSRWVVQRFIGAEPAVMASRSEAVDRVERFMALDHPVHGIWAVTGKEDGLPVGTLLLKPIPASGEEPLEPSSDVEIGWHFHPDHWGKGFASEAAAAVLEHAFASGLAQVVAVTNPANAASQSVCRRIGMEHQGRTKKYYNAECELFVIGAP</sequence>
<evidence type="ECO:0000313" key="3">
    <source>
        <dbReference type="Proteomes" id="UP000062833"/>
    </source>
</evidence>
<keyword evidence="2" id="KW-0808">Transferase</keyword>
<keyword evidence="3" id="KW-1185">Reference proteome</keyword>
<dbReference type="CDD" id="cd04301">
    <property type="entry name" value="NAT_SF"/>
    <property type="match status" value="1"/>
</dbReference>
<dbReference type="Pfam" id="PF13302">
    <property type="entry name" value="Acetyltransf_3"/>
    <property type="match status" value="1"/>
</dbReference>
<dbReference type="OrthoDB" id="3533156at2"/>
<dbReference type="RefSeq" id="WP_062006630.1">
    <property type="nucleotide sequence ID" value="NZ_CP012677.1"/>
</dbReference>
<evidence type="ECO:0000313" key="2">
    <source>
        <dbReference type="EMBL" id="ALE92152.1"/>
    </source>
</evidence>
<dbReference type="Proteomes" id="UP000062833">
    <property type="component" value="Chromosome"/>
</dbReference>
<dbReference type="Gene3D" id="3.40.630.30">
    <property type="match status" value="1"/>
</dbReference>
<feature type="domain" description="N-acetyltransferase" evidence="1">
    <location>
        <begin position="10"/>
        <end position="174"/>
    </location>
</feature>
<dbReference type="EMBL" id="CP012677">
    <property type="protein sequence ID" value="ALE92152.1"/>
    <property type="molecule type" value="Genomic_DNA"/>
</dbReference>
<dbReference type="PANTHER" id="PTHR43792:SF1">
    <property type="entry name" value="N-ACETYLTRANSFERASE DOMAIN-CONTAINING PROTEIN"/>
    <property type="match status" value="1"/>
</dbReference>
<accession>A0A0M4QY36</accession>